<dbReference type="RefSeq" id="WP_280518589.1">
    <property type="nucleotide sequence ID" value="NZ_JALIRM010000008.1"/>
</dbReference>
<dbReference type="EMBL" id="JAUSUO010000004">
    <property type="protein sequence ID" value="MDQ0343327.1"/>
    <property type="molecule type" value="Genomic_DNA"/>
</dbReference>
<dbReference type="InterPro" id="IPR010982">
    <property type="entry name" value="Lambda_DNA-bd_dom_sf"/>
</dbReference>
<dbReference type="InterPro" id="IPR039418">
    <property type="entry name" value="LexA-like"/>
</dbReference>
<dbReference type="Pfam" id="PF01381">
    <property type="entry name" value="HTH_3"/>
    <property type="match status" value="1"/>
</dbReference>
<dbReference type="Pfam" id="PF00717">
    <property type="entry name" value="Peptidase_S24"/>
    <property type="match status" value="1"/>
</dbReference>
<protein>
    <submittedName>
        <fullName evidence="2">Repressor LexA</fullName>
        <ecNumber evidence="2">3.4.21.88</ecNumber>
    </submittedName>
</protein>
<dbReference type="CDD" id="cd06529">
    <property type="entry name" value="S24_LexA-like"/>
    <property type="match status" value="1"/>
</dbReference>
<evidence type="ECO:0000313" key="2">
    <source>
        <dbReference type="EMBL" id="MDQ0343327.1"/>
    </source>
</evidence>
<dbReference type="InterPro" id="IPR036286">
    <property type="entry name" value="LexA/Signal_pep-like_sf"/>
</dbReference>
<feature type="domain" description="HTH cro/C1-type" evidence="1">
    <location>
        <begin position="20"/>
        <end position="74"/>
    </location>
</feature>
<name>A0ABU0D4J0_9BACI</name>
<dbReference type="PANTHER" id="PTHR33516:SF2">
    <property type="entry name" value="LEXA REPRESSOR-RELATED"/>
    <property type="match status" value="1"/>
</dbReference>
<dbReference type="GO" id="GO:0004252">
    <property type="term" value="F:serine-type endopeptidase activity"/>
    <property type="evidence" value="ECO:0007669"/>
    <property type="project" value="UniProtKB-EC"/>
</dbReference>
<comment type="caution">
    <text evidence="2">The sequence shown here is derived from an EMBL/GenBank/DDBJ whole genome shotgun (WGS) entry which is preliminary data.</text>
</comment>
<proteinExistence type="predicted"/>
<sequence>MIEELDQIVEEQKKVIVQNIKKYLKLNNLTQSDLAEKIDIAKSTMSDYMNYRAKPSSGVLEKMAMVFGVTKADIDTTYKNKVVDIVNGQLEYVSKETNMFRAVEETKGSYQDSQKPLKLKKSKIPILGSIAAGQPIEAVEDIVDEIYPAYDVKNYQDVFGLVVRGESMNKIAPNGHYAILRKQEEVENGEIAAVIVNGSYATLKKVYKFTDLIVLEPCSFDETIIDQKYTKENCDDIKIIGKFLYSVSPMIN</sequence>
<keyword evidence="3" id="KW-1185">Reference proteome</keyword>
<dbReference type="InterPro" id="IPR050077">
    <property type="entry name" value="LexA_repressor"/>
</dbReference>
<dbReference type="Proteomes" id="UP001232343">
    <property type="component" value="Unassembled WGS sequence"/>
</dbReference>
<dbReference type="SUPFAM" id="SSF51306">
    <property type="entry name" value="LexA/Signal peptidase"/>
    <property type="match status" value="1"/>
</dbReference>
<dbReference type="InterPro" id="IPR001387">
    <property type="entry name" value="Cro/C1-type_HTH"/>
</dbReference>
<evidence type="ECO:0000259" key="1">
    <source>
        <dbReference type="PROSITE" id="PS50943"/>
    </source>
</evidence>
<evidence type="ECO:0000313" key="3">
    <source>
        <dbReference type="Proteomes" id="UP001232343"/>
    </source>
</evidence>
<dbReference type="Gene3D" id="1.10.260.40">
    <property type="entry name" value="lambda repressor-like DNA-binding domains"/>
    <property type="match status" value="1"/>
</dbReference>
<dbReference type="CDD" id="cd00093">
    <property type="entry name" value="HTH_XRE"/>
    <property type="match status" value="1"/>
</dbReference>
<dbReference type="SUPFAM" id="SSF47413">
    <property type="entry name" value="lambda repressor-like DNA-binding domains"/>
    <property type="match status" value="1"/>
</dbReference>
<keyword evidence="2" id="KW-0378">Hydrolase</keyword>
<dbReference type="Gene3D" id="2.10.109.10">
    <property type="entry name" value="Umud Fragment, subunit A"/>
    <property type="match status" value="1"/>
</dbReference>
<dbReference type="PROSITE" id="PS50943">
    <property type="entry name" value="HTH_CROC1"/>
    <property type="match status" value="1"/>
</dbReference>
<gene>
    <name evidence="2" type="ORF">J2S14_002141</name>
</gene>
<dbReference type="SMART" id="SM00530">
    <property type="entry name" value="HTH_XRE"/>
    <property type="match status" value="1"/>
</dbReference>
<dbReference type="EC" id="3.4.21.88" evidence="2"/>
<dbReference type="InterPro" id="IPR015927">
    <property type="entry name" value="Peptidase_S24_S26A/B/C"/>
</dbReference>
<dbReference type="PANTHER" id="PTHR33516">
    <property type="entry name" value="LEXA REPRESSOR"/>
    <property type="match status" value="1"/>
</dbReference>
<reference evidence="2 3" key="1">
    <citation type="submission" date="2023-07" db="EMBL/GenBank/DDBJ databases">
        <title>Genomic Encyclopedia of Type Strains, Phase IV (KMG-IV): sequencing the most valuable type-strain genomes for metagenomic binning, comparative biology and taxonomic classification.</title>
        <authorList>
            <person name="Goeker M."/>
        </authorList>
    </citation>
    <scope>NUCLEOTIDE SEQUENCE [LARGE SCALE GENOMIC DNA]</scope>
    <source>
        <strain evidence="2 3">DSM 27848</strain>
    </source>
</reference>
<accession>A0ABU0D4J0</accession>
<organism evidence="2 3">
    <name type="scientific">Lederbergia wuyishanensis</name>
    <dbReference type="NCBI Taxonomy" id="1347903"/>
    <lineage>
        <taxon>Bacteria</taxon>
        <taxon>Bacillati</taxon>
        <taxon>Bacillota</taxon>
        <taxon>Bacilli</taxon>
        <taxon>Bacillales</taxon>
        <taxon>Bacillaceae</taxon>
        <taxon>Lederbergia</taxon>
    </lineage>
</organism>